<keyword evidence="1" id="KW-0808">Transferase</keyword>
<accession>A0A1Q5SZ54</accession>
<dbReference type="PANTHER" id="PTHR48050:SF13">
    <property type="entry name" value="STEROL 3-BETA-GLUCOSYLTRANSFERASE UGT80A2"/>
    <property type="match status" value="1"/>
</dbReference>
<proteinExistence type="predicted"/>
<keyword evidence="3" id="KW-1185">Reference proteome</keyword>
<sequence length="79" mass="8836">MEVLITHGDADMVSMGLRHGKPMVTFPVIRDQPFWANAVSEVSAGPLPIHEKDLFSETITPAIRHCMQPETQQVCNHIK</sequence>
<dbReference type="InterPro" id="IPR050426">
    <property type="entry name" value="Glycosyltransferase_28"/>
</dbReference>
<dbReference type="GO" id="GO:0008194">
    <property type="term" value="F:UDP-glycosyltransferase activity"/>
    <property type="evidence" value="ECO:0007669"/>
    <property type="project" value="InterPro"/>
</dbReference>
<dbReference type="OrthoDB" id="5835829at2759"/>
<dbReference type="AlphaFoldDB" id="A0A1Q5SZ54"/>
<dbReference type="EMBL" id="MNBE01000725">
    <property type="protein sequence ID" value="OKO93264.1"/>
    <property type="molecule type" value="Genomic_DNA"/>
</dbReference>
<dbReference type="Pfam" id="PF00201">
    <property type="entry name" value="UDPGT"/>
    <property type="match status" value="1"/>
</dbReference>
<organism evidence="2 3">
    <name type="scientific">Penicillium subrubescens</name>
    <dbReference type="NCBI Taxonomy" id="1316194"/>
    <lineage>
        <taxon>Eukaryota</taxon>
        <taxon>Fungi</taxon>
        <taxon>Dikarya</taxon>
        <taxon>Ascomycota</taxon>
        <taxon>Pezizomycotina</taxon>
        <taxon>Eurotiomycetes</taxon>
        <taxon>Eurotiomycetidae</taxon>
        <taxon>Eurotiales</taxon>
        <taxon>Aspergillaceae</taxon>
        <taxon>Penicillium</taxon>
    </lineage>
</organism>
<dbReference type="PANTHER" id="PTHR48050">
    <property type="entry name" value="STEROL 3-BETA-GLUCOSYLTRANSFERASE"/>
    <property type="match status" value="1"/>
</dbReference>
<evidence type="ECO:0000313" key="3">
    <source>
        <dbReference type="Proteomes" id="UP000186955"/>
    </source>
</evidence>
<reference evidence="2 3" key="1">
    <citation type="submission" date="2016-10" db="EMBL/GenBank/DDBJ databases">
        <title>Genome sequence of the ascomycete fungus Penicillium subrubescens.</title>
        <authorList>
            <person name="De Vries R.P."/>
            <person name="Peng M."/>
            <person name="Dilokpimol A."/>
            <person name="Hilden K."/>
            <person name="Makela M.R."/>
            <person name="Grigoriev I."/>
            <person name="Riley R."/>
            <person name="Granchi Z."/>
        </authorList>
    </citation>
    <scope>NUCLEOTIDE SEQUENCE [LARGE SCALE GENOMIC DNA]</scope>
    <source>
        <strain evidence="2 3">CBS 132785</strain>
    </source>
</reference>
<dbReference type="STRING" id="1316194.A0A1Q5SZ54"/>
<evidence type="ECO:0000313" key="2">
    <source>
        <dbReference type="EMBL" id="OKO93264.1"/>
    </source>
</evidence>
<dbReference type="SUPFAM" id="SSF53756">
    <property type="entry name" value="UDP-Glycosyltransferase/glycogen phosphorylase"/>
    <property type="match status" value="1"/>
</dbReference>
<dbReference type="Proteomes" id="UP000186955">
    <property type="component" value="Unassembled WGS sequence"/>
</dbReference>
<gene>
    <name evidence="2" type="ORF">PENSUB_12327</name>
</gene>
<evidence type="ECO:0000256" key="1">
    <source>
        <dbReference type="ARBA" id="ARBA00022679"/>
    </source>
</evidence>
<dbReference type="InterPro" id="IPR002213">
    <property type="entry name" value="UDP_glucos_trans"/>
</dbReference>
<dbReference type="Gene3D" id="3.40.50.2000">
    <property type="entry name" value="Glycogen Phosphorylase B"/>
    <property type="match status" value="1"/>
</dbReference>
<protein>
    <submittedName>
        <fullName evidence="2">Uncharacterized protein</fullName>
    </submittedName>
</protein>
<name>A0A1Q5SZ54_9EURO</name>
<comment type="caution">
    <text evidence="2">The sequence shown here is derived from an EMBL/GenBank/DDBJ whole genome shotgun (WGS) entry which is preliminary data.</text>
</comment>